<accession>A0A372IS11</accession>
<keyword evidence="4" id="KW-1185">Reference proteome</keyword>
<dbReference type="OrthoDB" id="195526at2"/>
<dbReference type="Proteomes" id="UP000264702">
    <property type="component" value="Unassembled WGS sequence"/>
</dbReference>
<feature type="chain" id="PRO_5016621566" description="Calcium-dependent phosphoinositide phospholipase C" evidence="2">
    <location>
        <begin position="21"/>
        <end position="373"/>
    </location>
</feature>
<gene>
    <name evidence="3" type="ORF">D0Y96_06190</name>
</gene>
<dbReference type="RefSeq" id="WP_117298460.1">
    <property type="nucleotide sequence ID" value="NZ_QVQT02000002.1"/>
</dbReference>
<name>A0A372IS11_9BACT</name>
<organism evidence="3 4">
    <name type="scientific">Paracidobacterium acidisoli</name>
    <dbReference type="NCBI Taxonomy" id="2303751"/>
    <lineage>
        <taxon>Bacteria</taxon>
        <taxon>Pseudomonadati</taxon>
        <taxon>Acidobacteriota</taxon>
        <taxon>Terriglobia</taxon>
        <taxon>Terriglobales</taxon>
        <taxon>Acidobacteriaceae</taxon>
        <taxon>Paracidobacterium</taxon>
    </lineage>
</organism>
<feature type="signal peptide" evidence="2">
    <location>
        <begin position="1"/>
        <end position="20"/>
    </location>
</feature>
<dbReference type="GO" id="GO:0006629">
    <property type="term" value="P:lipid metabolic process"/>
    <property type="evidence" value="ECO:0007669"/>
    <property type="project" value="InterPro"/>
</dbReference>
<dbReference type="InterPro" id="IPR017946">
    <property type="entry name" value="PLC-like_Pdiesterase_TIM-brl"/>
</dbReference>
<proteinExistence type="predicted"/>
<sequence>MSPRYLPLLLLLCSAAVAHSQNDDAVRINEIQVIGTHNSYHAGLAPSEHKWLQEKNPQAMLALDYHHAPLTDQLNGGVRQIELDVYADSHGGRYAHPAIDTFVKQAGLPPDPDFDPQHLMDKPGFKVMHVQDIDERSTCQPFTACLAEVRAWSRAHPGHVPIFILVETKETPLGSRAGFNAVQPEPFTPSVFDALDQEILSVFPRREIVLPDQVRGKYDTLDEAVHHGNWPTLGKSRGKVVFLLDQRKVSRVYTEGHVALRGRVLFTNAEPGTPDAAFTEENDGSVETIDALVRQGYLVRTRADADTRQARDNDTSRRDETLSSGAQMVSTDYPSTEPAPSGYVVTLPGNEAARCNTVLKPQGCVDRQLESKQ</sequence>
<dbReference type="GO" id="GO:0008081">
    <property type="term" value="F:phosphoric diester hydrolase activity"/>
    <property type="evidence" value="ECO:0007669"/>
    <property type="project" value="InterPro"/>
</dbReference>
<evidence type="ECO:0000313" key="3">
    <source>
        <dbReference type="EMBL" id="RFU17712.1"/>
    </source>
</evidence>
<evidence type="ECO:0000313" key="4">
    <source>
        <dbReference type="Proteomes" id="UP000264702"/>
    </source>
</evidence>
<dbReference type="AlphaFoldDB" id="A0A372IS11"/>
<dbReference type="SUPFAM" id="SSF51695">
    <property type="entry name" value="PLC-like phosphodiesterases"/>
    <property type="match status" value="1"/>
</dbReference>
<dbReference type="InterPro" id="IPR032075">
    <property type="entry name" value="PI-PLC-C1"/>
</dbReference>
<dbReference type="CDD" id="cd08589">
    <property type="entry name" value="PI-PLCc_SaPLC1_like"/>
    <property type="match status" value="1"/>
</dbReference>
<comment type="caution">
    <text evidence="3">The sequence shown here is derived from an EMBL/GenBank/DDBJ whole genome shotgun (WGS) entry which is preliminary data.</text>
</comment>
<evidence type="ECO:0008006" key="5">
    <source>
        <dbReference type="Google" id="ProtNLM"/>
    </source>
</evidence>
<dbReference type="Gene3D" id="3.20.20.190">
    <property type="entry name" value="Phosphatidylinositol (PI) phosphodiesterase"/>
    <property type="match status" value="1"/>
</dbReference>
<keyword evidence="2" id="KW-0732">Signal</keyword>
<evidence type="ECO:0000256" key="1">
    <source>
        <dbReference type="SAM" id="MobiDB-lite"/>
    </source>
</evidence>
<dbReference type="Pfam" id="PF16670">
    <property type="entry name" value="PI-PLC-C1"/>
    <property type="match status" value="1"/>
</dbReference>
<dbReference type="EMBL" id="QVQT01000002">
    <property type="protein sequence ID" value="RFU17712.1"/>
    <property type="molecule type" value="Genomic_DNA"/>
</dbReference>
<evidence type="ECO:0000256" key="2">
    <source>
        <dbReference type="SAM" id="SignalP"/>
    </source>
</evidence>
<feature type="region of interest" description="Disordered" evidence="1">
    <location>
        <begin position="304"/>
        <end position="342"/>
    </location>
</feature>
<feature type="compositionally biased region" description="Basic and acidic residues" evidence="1">
    <location>
        <begin position="304"/>
        <end position="321"/>
    </location>
</feature>
<protein>
    <recommendedName>
        <fullName evidence="5">Calcium-dependent phosphoinositide phospholipase C</fullName>
    </recommendedName>
</protein>
<feature type="compositionally biased region" description="Polar residues" evidence="1">
    <location>
        <begin position="322"/>
        <end position="334"/>
    </location>
</feature>
<reference evidence="3 4" key="1">
    <citation type="submission" date="2018-08" db="EMBL/GenBank/DDBJ databases">
        <title>Acidipila sp. 4G-K13, an acidobacterium isolated from forest soil.</title>
        <authorList>
            <person name="Gao Z.-H."/>
            <person name="Qiu L.-H."/>
        </authorList>
    </citation>
    <scope>NUCLEOTIDE SEQUENCE [LARGE SCALE GENOMIC DNA]</scope>
    <source>
        <strain evidence="3 4">4G-K13</strain>
    </source>
</reference>